<gene>
    <name evidence="15" type="primary">mnmA</name>
    <name evidence="18" type="ORF">A8709_12705</name>
</gene>
<evidence type="ECO:0000256" key="8">
    <source>
        <dbReference type="ARBA" id="ARBA00022694"/>
    </source>
</evidence>
<evidence type="ECO:0000256" key="12">
    <source>
        <dbReference type="ARBA" id="ARBA00023157"/>
    </source>
</evidence>
<dbReference type="Gene3D" id="2.30.30.280">
    <property type="entry name" value="Adenine nucleotide alpha hydrolases-like domains"/>
    <property type="match status" value="1"/>
</dbReference>
<keyword evidence="12" id="KW-1015">Disulfide bond</keyword>
<keyword evidence="8 15" id="KW-0819">tRNA processing</keyword>
<dbReference type="NCBIfam" id="NF001138">
    <property type="entry name" value="PRK00143.1"/>
    <property type="match status" value="1"/>
</dbReference>
<evidence type="ECO:0000256" key="7">
    <source>
        <dbReference type="ARBA" id="ARBA00022679"/>
    </source>
</evidence>
<organism evidence="18 19">
    <name type="scientific">Paenibacillus pectinilyticus</name>
    <dbReference type="NCBI Taxonomy" id="512399"/>
    <lineage>
        <taxon>Bacteria</taxon>
        <taxon>Bacillati</taxon>
        <taxon>Bacillota</taxon>
        <taxon>Bacilli</taxon>
        <taxon>Bacillales</taxon>
        <taxon>Paenibacillaceae</taxon>
        <taxon>Paenibacillus</taxon>
    </lineage>
</organism>
<feature type="binding site" evidence="15">
    <location>
        <position position="36"/>
    </location>
    <ligand>
        <name>ATP</name>
        <dbReference type="ChEBI" id="CHEBI:30616"/>
    </ligand>
</feature>
<dbReference type="PANTHER" id="PTHR11933:SF5">
    <property type="entry name" value="MITOCHONDRIAL TRNA-SPECIFIC 2-THIOURIDYLASE 1"/>
    <property type="match status" value="1"/>
</dbReference>
<feature type="domain" description="tRNA-specific 2-thiouridylase MnmA-like central" evidence="17">
    <location>
        <begin position="205"/>
        <end position="272"/>
    </location>
</feature>
<feature type="site" description="Interaction with tRNA" evidence="15">
    <location>
        <position position="341"/>
    </location>
</feature>
<comment type="caution">
    <text evidence="15">Lacks conserved residue(s) required for the propagation of feature annotation.</text>
</comment>
<dbReference type="EMBL" id="LYPC01000014">
    <property type="protein sequence ID" value="OCT14982.1"/>
    <property type="molecule type" value="Genomic_DNA"/>
</dbReference>
<dbReference type="NCBIfam" id="TIGR00420">
    <property type="entry name" value="trmU"/>
    <property type="match status" value="1"/>
</dbReference>
<dbReference type="RefSeq" id="WP_065851862.1">
    <property type="nucleotide sequence ID" value="NZ_LYPC01000014.1"/>
</dbReference>
<feature type="binding site" evidence="15">
    <location>
        <position position="125"/>
    </location>
    <ligand>
        <name>ATP</name>
        <dbReference type="ChEBI" id="CHEBI:30616"/>
    </ligand>
</feature>
<dbReference type="InterPro" id="IPR046884">
    <property type="entry name" value="MnmA-like_central"/>
</dbReference>
<dbReference type="OrthoDB" id="9800696at2"/>
<comment type="function">
    <text evidence="14 15">Catalyzes the 2-thiolation of uridine at the wobble position (U34) of tRNA, leading to the formation of s(2)U34.</text>
</comment>
<evidence type="ECO:0000256" key="15">
    <source>
        <dbReference type="HAMAP-Rule" id="MF_00144"/>
    </source>
</evidence>
<dbReference type="InterPro" id="IPR004506">
    <property type="entry name" value="MnmA-like"/>
</dbReference>
<proteinExistence type="inferred from homology"/>
<dbReference type="GO" id="GO:0002143">
    <property type="term" value="P:tRNA wobble position uridine thiolation"/>
    <property type="evidence" value="ECO:0007669"/>
    <property type="project" value="TreeGrafter"/>
</dbReference>
<keyword evidence="10 15" id="KW-0067">ATP-binding</keyword>
<dbReference type="AlphaFoldDB" id="A0A1C1A344"/>
<evidence type="ECO:0000259" key="17">
    <source>
        <dbReference type="Pfam" id="PF20259"/>
    </source>
</evidence>
<dbReference type="Pfam" id="PF03054">
    <property type="entry name" value="tRNA_Me_trans"/>
    <property type="match status" value="1"/>
</dbReference>
<evidence type="ECO:0000256" key="13">
    <source>
        <dbReference type="ARBA" id="ARBA00051542"/>
    </source>
</evidence>
<evidence type="ECO:0000256" key="1">
    <source>
        <dbReference type="ARBA" id="ARBA00004496"/>
    </source>
</evidence>
<dbReference type="InterPro" id="IPR023382">
    <property type="entry name" value="MnmA-like_central_sf"/>
</dbReference>
<feature type="domain" description="tRNA-specific 2-thiouridylase MnmA-like C-terminal" evidence="16">
    <location>
        <begin position="281"/>
        <end position="357"/>
    </location>
</feature>
<feature type="active site" description="Cysteine persulfide intermediate" evidence="15">
    <location>
        <position position="197"/>
    </location>
</feature>
<feature type="active site" description="Nucleophile" evidence="15">
    <location>
        <position position="101"/>
    </location>
</feature>
<keyword evidence="7 15" id="KW-0808">Transferase</keyword>
<comment type="caution">
    <text evidence="18">The sequence shown here is derived from an EMBL/GenBank/DDBJ whole genome shotgun (WGS) entry which is preliminary data.</text>
</comment>
<evidence type="ECO:0000256" key="4">
    <source>
        <dbReference type="ARBA" id="ARBA00013805"/>
    </source>
</evidence>
<dbReference type="STRING" id="512399.A8709_12705"/>
<reference evidence="19" key="1">
    <citation type="submission" date="2016-05" db="EMBL/GenBank/DDBJ databases">
        <title>Paenibacillus oryzae. sp. nov., isolated from the rice root.</title>
        <authorList>
            <person name="Zhang J."/>
            <person name="Zhang X."/>
        </authorList>
    </citation>
    <scope>NUCLEOTIDE SEQUENCE [LARGE SCALE GENOMIC DNA]</scope>
    <source>
        <strain evidence="19">KCTC13222</strain>
    </source>
</reference>
<keyword evidence="5 15" id="KW-0963">Cytoplasm</keyword>
<dbReference type="FunFam" id="3.40.50.620:FF:000004">
    <property type="entry name" value="tRNA-specific 2-thiouridylase MnmA"/>
    <property type="match status" value="1"/>
</dbReference>
<evidence type="ECO:0000259" key="16">
    <source>
        <dbReference type="Pfam" id="PF20258"/>
    </source>
</evidence>
<dbReference type="FunFam" id="2.30.30.280:FF:000001">
    <property type="entry name" value="tRNA-specific 2-thiouridylase MnmA"/>
    <property type="match status" value="1"/>
</dbReference>
<dbReference type="InterPro" id="IPR046885">
    <property type="entry name" value="MnmA-like_C"/>
</dbReference>
<keyword evidence="6 15" id="KW-0820">tRNA-binding</keyword>
<accession>A0A1C1A344</accession>
<evidence type="ECO:0000256" key="2">
    <source>
        <dbReference type="ARBA" id="ARBA00006191"/>
    </source>
</evidence>
<protein>
    <recommendedName>
        <fullName evidence="4 15">tRNA-specific 2-thiouridylase MnmA</fullName>
        <ecNumber evidence="3 15">2.8.1.13</ecNumber>
    </recommendedName>
</protein>
<keyword evidence="19" id="KW-1185">Reference proteome</keyword>
<feature type="region of interest" description="Interaction with target base in tRNA" evidence="15">
    <location>
        <begin position="96"/>
        <end position="98"/>
    </location>
</feature>
<evidence type="ECO:0000256" key="10">
    <source>
        <dbReference type="ARBA" id="ARBA00022840"/>
    </source>
</evidence>
<keyword evidence="11 15" id="KW-0694">RNA-binding</keyword>
<comment type="subcellular location">
    <subcellularLocation>
        <location evidence="1 15">Cytoplasm</location>
    </subcellularLocation>
</comment>
<evidence type="ECO:0000313" key="19">
    <source>
        <dbReference type="Proteomes" id="UP000093309"/>
    </source>
</evidence>
<evidence type="ECO:0000256" key="14">
    <source>
        <dbReference type="ARBA" id="ARBA00056575"/>
    </source>
</evidence>
<name>A0A1C1A344_9BACL</name>
<feature type="region of interest" description="Interaction with tRNA" evidence="15">
    <location>
        <begin position="308"/>
        <end position="309"/>
    </location>
</feature>
<dbReference type="Gene3D" id="2.40.30.10">
    <property type="entry name" value="Translation factors"/>
    <property type="match status" value="1"/>
</dbReference>
<dbReference type="CDD" id="cd01998">
    <property type="entry name" value="MnmA_TRMU-like"/>
    <property type="match status" value="1"/>
</dbReference>
<dbReference type="GO" id="GO:0000049">
    <property type="term" value="F:tRNA binding"/>
    <property type="evidence" value="ECO:0007669"/>
    <property type="project" value="UniProtKB-KW"/>
</dbReference>
<evidence type="ECO:0000256" key="9">
    <source>
        <dbReference type="ARBA" id="ARBA00022741"/>
    </source>
</evidence>
<evidence type="ECO:0000256" key="6">
    <source>
        <dbReference type="ARBA" id="ARBA00022555"/>
    </source>
</evidence>
<dbReference type="Proteomes" id="UP000093309">
    <property type="component" value="Unassembled WGS sequence"/>
</dbReference>
<dbReference type="SUPFAM" id="SSF52402">
    <property type="entry name" value="Adenine nucleotide alpha hydrolases-like"/>
    <property type="match status" value="1"/>
</dbReference>
<keyword evidence="9 15" id="KW-0547">Nucleotide-binding</keyword>
<sequence>MQTKTRVILGMSGGVDSSVAALLLKEQGYEVIGIFMKNWDDTDEFGHCTAEEDAEDVRRVCDQLDIPFYTVNFEKQYYDKVFAYFLDEYTKGRTPNPDVMCNREIKFGELLQKVIDLGGDYIATGHYAQVLEQDGEYVLKRGNDSNKDQTYFLNVLNQGQLAKAMFPIGHLPKSQVREIAEAAGLATAKKKDSTGICFIGERDFKTFLSQYLPARPGNMVDIRNGEIKGRHDGLMYYTLGQRQGLGIGGSGSGEPWFVVDKNLETNELLVVQGEQHPGLYSKGLTATDVNWISSKKPDGAYACTAKFRYRQADQGVNLTFQPDGTCEVVFDKPQKAVTPGQSVVFYDGDICLGGGVIDKVHKI</sequence>
<comment type="similarity">
    <text evidence="2 15">Belongs to the MnmA/TRMU family.</text>
</comment>
<evidence type="ECO:0000256" key="3">
    <source>
        <dbReference type="ARBA" id="ARBA00011949"/>
    </source>
</evidence>
<dbReference type="InterPro" id="IPR014729">
    <property type="entry name" value="Rossmann-like_a/b/a_fold"/>
</dbReference>
<feature type="site" description="Interaction with tRNA" evidence="15">
    <location>
        <position position="126"/>
    </location>
</feature>
<evidence type="ECO:0000313" key="18">
    <source>
        <dbReference type="EMBL" id="OCT14982.1"/>
    </source>
</evidence>
<dbReference type="GO" id="GO:0005737">
    <property type="term" value="C:cytoplasm"/>
    <property type="evidence" value="ECO:0007669"/>
    <property type="project" value="UniProtKB-SubCell"/>
</dbReference>
<dbReference type="GO" id="GO:0005524">
    <property type="term" value="F:ATP binding"/>
    <property type="evidence" value="ECO:0007669"/>
    <property type="project" value="UniProtKB-KW"/>
</dbReference>
<dbReference type="FunFam" id="2.40.30.10:FF:000023">
    <property type="entry name" value="tRNA-specific 2-thiouridylase MnmA"/>
    <property type="match status" value="1"/>
</dbReference>
<evidence type="ECO:0000256" key="5">
    <source>
        <dbReference type="ARBA" id="ARBA00022490"/>
    </source>
</evidence>
<feature type="binding site" evidence="15">
    <location>
        <begin position="10"/>
        <end position="17"/>
    </location>
    <ligand>
        <name>ATP</name>
        <dbReference type="ChEBI" id="CHEBI:30616"/>
    </ligand>
</feature>
<dbReference type="HAMAP" id="MF_00144">
    <property type="entry name" value="tRNA_thiouridyl_MnmA"/>
    <property type="match status" value="1"/>
</dbReference>
<feature type="region of interest" description="Interaction with tRNA" evidence="15">
    <location>
        <begin position="147"/>
        <end position="149"/>
    </location>
</feature>
<evidence type="ECO:0000256" key="11">
    <source>
        <dbReference type="ARBA" id="ARBA00022884"/>
    </source>
</evidence>
<comment type="catalytic activity">
    <reaction evidence="13 15">
        <text>S-sulfanyl-L-cysteinyl-[protein] + uridine(34) in tRNA + AH2 + ATP = 2-thiouridine(34) in tRNA + L-cysteinyl-[protein] + A + AMP + diphosphate + H(+)</text>
        <dbReference type="Rhea" id="RHEA:47032"/>
        <dbReference type="Rhea" id="RHEA-COMP:10131"/>
        <dbReference type="Rhea" id="RHEA-COMP:11726"/>
        <dbReference type="Rhea" id="RHEA-COMP:11727"/>
        <dbReference type="Rhea" id="RHEA-COMP:11728"/>
        <dbReference type="ChEBI" id="CHEBI:13193"/>
        <dbReference type="ChEBI" id="CHEBI:15378"/>
        <dbReference type="ChEBI" id="CHEBI:17499"/>
        <dbReference type="ChEBI" id="CHEBI:29950"/>
        <dbReference type="ChEBI" id="CHEBI:30616"/>
        <dbReference type="ChEBI" id="CHEBI:33019"/>
        <dbReference type="ChEBI" id="CHEBI:61963"/>
        <dbReference type="ChEBI" id="CHEBI:65315"/>
        <dbReference type="ChEBI" id="CHEBI:87170"/>
        <dbReference type="ChEBI" id="CHEBI:456215"/>
        <dbReference type="EC" id="2.8.1.13"/>
    </reaction>
</comment>
<dbReference type="Gene3D" id="3.40.50.620">
    <property type="entry name" value="HUPs"/>
    <property type="match status" value="1"/>
</dbReference>
<dbReference type="Pfam" id="PF20259">
    <property type="entry name" value="tRNA_Me_trans_M"/>
    <property type="match status" value="1"/>
</dbReference>
<dbReference type="Pfam" id="PF20258">
    <property type="entry name" value="tRNA_Me_trans_C"/>
    <property type="match status" value="1"/>
</dbReference>
<dbReference type="PANTHER" id="PTHR11933">
    <property type="entry name" value="TRNA 5-METHYLAMINOMETHYL-2-THIOURIDYLATE -METHYLTRANSFERASE"/>
    <property type="match status" value="1"/>
</dbReference>
<dbReference type="GO" id="GO:0103016">
    <property type="term" value="F:tRNA-uridine 2-sulfurtransferase activity"/>
    <property type="evidence" value="ECO:0007669"/>
    <property type="project" value="UniProtKB-EC"/>
</dbReference>
<dbReference type="EC" id="2.8.1.13" evidence="3 15"/>